<protein>
    <recommendedName>
        <fullName evidence="4">Transcription factor domain-containing protein</fullName>
    </recommendedName>
</protein>
<dbReference type="PANTHER" id="PTHR37540:SF10">
    <property type="entry name" value="SIGMA-70 REGION 2 FAMILY PROTEIN"/>
    <property type="match status" value="1"/>
</dbReference>
<dbReference type="InterPro" id="IPR021858">
    <property type="entry name" value="Fun_TF"/>
</dbReference>
<evidence type="ECO:0000256" key="1">
    <source>
        <dbReference type="SAM" id="MobiDB-lite"/>
    </source>
</evidence>
<dbReference type="AlphaFoldDB" id="W9WDB2"/>
<dbReference type="eggNOG" id="ENOG502RVT4">
    <property type="taxonomic scope" value="Eukaryota"/>
</dbReference>
<gene>
    <name evidence="2" type="ORF">A1O5_10717</name>
</gene>
<dbReference type="Pfam" id="PF11951">
    <property type="entry name" value="Fungal_trans_2"/>
    <property type="match status" value="1"/>
</dbReference>
<evidence type="ECO:0008006" key="4">
    <source>
        <dbReference type="Google" id="ProtNLM"/>
    </source>
</evidence>
<comment type="caution">
    <text evidence="2">The sequence shown here is derived from an EMBL/GenBank/DDBJ whole genome shotgun (WGS) entry which is preliminary data.</text>
</comment>
<accession>W9WDB2</accession>
<name>W9WDB2_9EURO</name>
<dbReference type="PANTHER" id="PTHR37540">
    <property type="entry name" value="TRANSCRIPTION FACTOR (ACR-2), PUTATIVE-RELATED-RELATED"/>
    <property type="match status" value="1"/>
</dbReference>
<feature type="region of interest" description="Disordered" evidence="1">
    <location>
        <begin position="52"/>
        <end position="84"/>
    </location>
</feature>
<dbReference type="GeneID" id="19195409"/>
<evidence type="ECO:0000313" key="3">
    <source>
        <dbReference type="Proteomes" id="UP000019471"/>
    </source>
</evidence>
<dbReference type="EMBL" id="AMGX01000021">
    <property type="protein sequence ID" value="EXJ66102.1"/>
    <property type="molecule type" value="Genomic_DNA"/>
</dbReference>
<proteinExistence type="predicted"/>
<keyword evidence="3" id="KW-1185">Reference proteome</keyword>
<dbReference type="HOGENOM" id="CLU_472533_0_0_1"/>
<organism evidence="2 3">
    <name type="scientific">Cladophialophora psammophila CBS 110553</name>
    <dbReference type="NCBI Taxonomy" id="1182543"/>
    <lineage>
        <taxon>Eukaryota</taxon>
        <taxon>Fungi</taxon>
        <taxon>Dikarya</taxon>
        <taxon>Ascomycota</taxon>
        <taxon>Pezizomycotina</taxon>
        <taxon>Eurotiomycetes</taxon>
        <taxon>Chaetothyriomycetidae</taxon>
        <taxon>Chaetothyriales</taxon>
        <taxon>Herpotrichiellaceae</taxon>
        <taxon>Cladophialophora</taxon>
    </lineage>
</organism>
<evidence type="ECO:0000313" key="2">
    <source>
        <dbReference type="EMBL" id="EXJ66102.1"/>
    </source>
</evidence>
<dbReference type="RefSeq" id="XP_007749482.1">
    <property type="nucleotide sequence ID" value="XM_007751292.1"/>
</dbReference>
<dbReference type="Proteomes" id="UP000019471">
    <property type="component" value="Unassembled WGS sequence"/>
</dbReference>
<reference evidence="2 3" key="1">
    <citation type="submission" date="2013-03" db="EMBL/GenBank/DDBJ databases">
        <title>The Genome Sequence of Cladophialophora psammophila CBS 110553.</title>
        <authorList>
            <consortium name="The Broad Institute Genomics Platform"/>
            <person name="Cuomo C."/>
            <person name="de Hoog S."/>
            <person name="Gorbushina A."/>
            <person name="Walker B."/>
            <person name="Young S.K."/>
            <person name="Zeng Q."/>
            <person name="Gargeya S."/>
            <person name="Fitzgerald M."/>
            <person name="Haas B."/>
            <person name="Abouelleil A."/>
            <person name="Allen A.W."/>
            <person name="Alvarado L."/>
            <person name="Arachchi H.M."/>
            <person name="Berlin A.M."/>
            <person name="Chapman S.B."/>
            <person name="Gainer-Dewar J."/>
            <person name="Goldberg J."/>
            <person name="Griggs A."/>
            <person name="Gujja S."/>
            <person name="Hansen M."/>
            <person name="Howarth C."/>
            <person name="Imamovic A."/>
            <person name="Ireland A."/>
            <person name="Larimer J."/>
            <person name="McCowan C."/>
            <person name="Murphy C."/>
            <person name="Pearson M."/>
            <person name="Poon T.W."/>
            <person name="Priest M."/>
            <person name="Roberts A."/>
            <person name="Saif S."/>
            <person name="Shea T."/>
            <person name="Sisk P."/>
            <person name="Sykes S."/>
            <person name="Wortman J."/>
            <person name="Nusbaum C."/>
            <person name="Birren B."/>
        </authorList>
    </citation>
    <scope>NUCLEOTIDE SEQUENCE [LARGE SCALE GENOMIC DNA]</scope>
    <source>
        <strain evidence="2 3">CBS 110553</strain>
    </source>
</reference>
<sequence length="564" mass="63286">MPVAKYKVADAFTFLNYDNPDHSASHRRVVKSHISSKYRAAIRQQTQPGYALPHQTANNKVKDSVPKRRCKRTHTSLESDPAQDRRWSCAPSPLQVSFSGTRTDPFRLLPGQETPCVARALDYYTQAISPSMQPLFLAVNMGNPLTVWIYPLILSHESAYHGAVALSQAYLEMCQAPTRKPSLEVTFHRRKAVSILCSQLSHLRGPPDDGILMTVLALACLDVLYREDRIANRKGLALIVALKGGLDNLGLRGLVKAFLVQFDYFWMLETGAGTIFPFTKRKGRRAYPQHPLNDDFLPLITTLPPGFAAIARQGTLGFDTIRILSRVSTFLQSKIVYPPRPIEEHPVSDDQDYPDLFEVCACLQSSACTEHSLEKNLILAVIMFGFDMNNPNGSISRVAAYRGSRQELIRSLPSTRTQNPEERACLIWIMMIVIRSLGLELPLATQAIALGKRFFAQFAEVRSWDAVESAMRRFLWYEPLAGGLRNSWRQALDEYQREFPSTWTSVVAMTDSTGAIGSQQLSHISASNREKGDGYVQEAFQEREVATLPPMLTLDTYLTEVQSL</sequence>
<dbReference type="OrthoDB" id="4159781at2759"/>